<dbReference type="FunFam" id="2.40.50.140:FF:000184">
    <property type="entry name" value="replication protein A 32 kDa subunit A-like"/>
    <property type="match status" value="1"/>
</dbReference>
<keyword evidence="7" id="KW-0539">Nucleus</keyword>
<dbReference type="GO" id="GO:0006289">
    <property type="term" value="P:nucleotide-excision repair"/>
    <property type="evidence" value="ECO:0007669"/>
    <property type="project" value="TreeGrafter"/>
</dbReference>
<dbReference type="GO" id="GO:0003697">
    <property type="term" value="F:single-stranded DNA binding"/>
    <property type="evidence" value="ECO:0007669"/>
    <property type="project" value="TreeGrafter"/>
</dbReference>
<evidence type="ECO:0000256" key="1">
    <source>
        <dbReference type="ARBA" id="ARBA00004123"/>
    </source>
</evidence>
<evidence type="ECO:0000256" key="6">
    <source>
        <dbReference type="ARBA" id="ARBA00023204"/>
    </source>
</evidence>
<dbReference type="PANTHER" id="PTHR13989">
    <property type="entry name" value="REPLICATION PROTEIN A-RELATED"/>
    <property type="match status" value="1"/>
</dbReference>
<feature type="region of interest" description="Disordered" evidence="8">
    <location>
        <begin position="26"/>
        <end position="45"/>
    </location>
</feature>
<sequence>MYANQHDGGGGAASYFSGGGFMPSQATQTTDQGGYSKSRSTTSNTTVPVTIKQISEAYHSNDDKSDFVIDGVDPSTVRLLGRVVNKAERVTDVSFLLDDGTGRVDVNRWVHDAFDTNEMTSIENGIYVIVCGKLKGFQGKHHIVAHVVRPVQDFNQITLHFMECIHAHLDNSRLKNPGKAAAAFAASTIPAGMNDTRAYQTMNVGTGASGDLREMVLSVFQEPASLEAIEYHVEVGNIYSTIDDYHFKSACNG</sequence>
<dbReference type="PIRSF" id="PIRSF036949">
    <property type="entry name" value="RPA32"/>
    <property type="match status" value="1"/>
</dbReference>
<dbReference type="Proteomes" id="UP000623129">
    <property type="component" value="Unassembled WGS sequence"/>
</dbReference>
<accession>A0A833VE47</accession>
<dbReference type="OrthoDB" id="25571at2759"/>
<keyword evidence="5" id="KW-0233">DNA recombination</keyword>
<dbReference type="GO" id="GO:0000781">
    <property type="term" value="C:chromosome, telomeric region"/>
    <property type="evidence" value="ECO:0007669"/>
    <property type="project" value="TreeGrafter"/>
</dbReference>
<keyword evidence="10" id="KW-1185">Reference proteome</keyword>
<comment type="caution">
    <text evidence="9">The sequence shown here is derived from an EMBL/GenBank/DDBJ whole genome shotgun (WGS) entry which is preliminary data.</text>
</comment>
<evidence type="ECO:0000313" key="9">
    <source>
        <dbReference type="EMBL" id="KAF3322305.1"/>
    </source>
</evidence>
<dbReference type="GO" id="GO:0035861">
    <property type="term" value="C:site of double-strand break"/>
    <property type="evidence" value="ECO:0007669"/>
    <property type="project" value="TreeGrafter"/>
</dbReference>
<dbReference type="InterPro" id="IPR036388">
    <property type="entry name" value="WH-like_DNA-bd_sf"/>
</dbReference>
<keyword evidence="6" id="KW-0234">DNA repair</keyword>
<keyword evidence="3" id="KW-0227">DNA damage</keyword>
<reference evidence="9" key="1">
    <citation type="submission" date="2020-01" db="EMBL/GenBank/DDBJ databases">
        <title>Genome sequence of Kobresia littledalei, the first chromosome-level genome in the family Cyperaceae.</title>
        <authorList>
            <person name="Qu G."/>
        </authorList>
    </citation>
    <scope>NUCLEOTIDE SEQUENCE</scope>
    <source>
        <strain evidence="9">C.B.Clarke</strain>
        <tissue evidence="9">Leaf</tissue>
    </source>
</reference>
<dbReference type="AlphaFoldDB" id="A0A833VE47"/>
<evidence type="ECO:0000256" key="3">
    <source>
        <dbReference type="ARBA" id="ARBA00022763"/>
    </source>
</evidence>
<comment type="subcellular location">
    <subcellularLocation>
        <location evidence="1">Nucleus</location>
    </subcellularLocation>
</comment>
<gene>
    <name evidence="9" type="ORF">FCM35_KLT13446</name>
</gene>
<keyword evidence="2" id="KW-0235">DNA replication</keyword>
<dbReference type="GO" id="GO:0005662">
    <property type="term" value="C:DNA replication factor A complex"/>
    <property type="evidence" value="ECO:0007669"/>
    <property type="project" value="TreeGrafter"/>
</dbReference>
<dbReference type="GO" id="GO:0006260">
    <property type="term" value="P:DNA replication"/>
    <property type="evidence" value="ECO:0007669"/>
    <property type="project" value="UniProtKB-KW"/>
</dbReference>
<organism evidence="9 10">
    <name type="scientific">Carex littledalei</name>
    <dbReference type="NCBI Taxonomy" id="544730"/>
    <lineage>
        <taxon>Eukaryota</taxon>
        <taxon>Viridiplantae</taxon>
        <taxon>Streptophyta</taxon>
        <taxon>Embryophyta</taxon>
        <taxon>Tracheophyta</taxon>
        <taxon>Spermatophyta</taxon>
        <taxon>Magnoliopsida</taxon>
        <taxon>Liliopsida</taxon>
        <taxon>Poales</taxon>
        <taxon>Cyperaceae</taxon>
        <taxon>Cyperoideae</taxon>
        <taxon>Cariceae</taxon>
        <taxon>Carex</taxon>
        <taxon>Carex subgen. Euthyceras</taxon>
    </lineage>
</organism>
<evidence type="ECO:0000256" key="7">
    <source>
        <dbReference type="ARBA" id="ARBA00023242"/>
    </source>
</evidence>
<dbReference type="PANTHER" id="PTHR13989:SF49">
    <property type="entry name" value="REPLICATION PROTEIN A 32 KDA SUBUNIT B"/>
    <property type="match status" value="1"/>
</dbReference>
<protein>
    <submittedName>
        <fullName evidence="9">Replication protein A subunit B-like protein</fullName>
    </submittedName>
</protein>
<dbReference type="Gene3D" id="2.40.50.140">
    <property type="entry name" value="Nucleic acid-binding proteins"/>
    <property type="match status" value="1"/>
</dbReference>
<dbReference type="InterPro" id="IPR012340">
    <property type="entry name" value="NA-bd_OB-fold"/>
</dbReference>
<dbReference type="InterPro" id="IPR040260">
    <property type="entry name" value="RFA2-like"/>
</dbReference>
<dbReference type="SUPFAM" id="SSF50249">
    <property type="entry name" value="Nucleic acid-binding proteins"/>
    <property type="match status" value="1"/>
</dbReference>
<evidence type="ECO:0000313" key="10">
    <source>
        <dbReference type="Proteomes" id="UP000623129"/>
    </source>
</evidence>
<name>A0A833VE47_9POAL</name>
<evidence type="ECO:0000256" key="5">
    <source>
        <dbReference type="ARBA" id="ARBA00023172"/>
    </source>
</evidence>
<dbReference type="InterPro" id="IPR014646">
    <property type="entry name" value="Rfa2/RPA32"/>
</dbReference>
<dbReference type="Gene3D" id="1.10.10.10">
    <property type="entry name" value="Winged helix-like DNA-binding domain superfamily/Winged helix DNA-binding domain"/>
    <property type="match status" value="1"/>
</dbReference>
<dbReference type="EMBL" id="SWLB01000025">
    <property type="protein sequence ID" value="KAF3322305.1"/>
    <property type="molecule type" value="Genomic_DNA"/>
</dbReference>
<proteinExistence type="predicted"/>
<dbReference type="CDD" id="cd04478">
    <property type="entry name" value="RPA2_DBD_D"/>
    <property type="match status" value="1"/>
</dbReference>
<evidence type="ECO:0000256" key="4">
    <source>
        <dbReference type="ARBA" id="ARBA00023125"/>
    </source>
</evidence>
<keyword evidence="4" id="KW-0238">DNA-binding</keyword>
<evidence type="ECO:0000256" key="2">
    <source>
        <dbReference type="ARBA" id="ARBA00022705"/>
    </source>
</evidence>
<evidence type="ECO:0000256" key="8">
    <source>
        <dbReference type="SAM" id="MobiDB-lite"/>
    </source>
</evidence>
<dbReference type="GO" id="GO:0000724">
    <property type="term" value="P:double-strand break repair via homologous recombination"/>
    <property type="evidence" value="ECO:0007669"/>
    <property type="project" value="TreeGrafter"/>
</dbReference>